<evidence type="ECO:0000313" key="2">
    <source>
        <dbReference type="EMBL" id="PIZ44262.1"/>
    </source>
</evidence>
<dbReference type="AlphaFoldDB" id="A0A2M7TEV5"/>
<proteinExistence type="predicted"/>
<protein>
    <submittedName>
        <fullName evidence="2">Uncharacterized protein</fullName>
    </submittedName>
</protein>
<organism evidence="2 3">
    <name type="scientific">candidate division WWE3 bacterium CG_4_10_14_0_2_um_filter_41_14</name>
    <dbReference type="NCBI Taxonomy" id="1975072"/>
    <lineage>
        <taxon>Bacteria</taxon>
        <taxon>Katanobacteria</taxon>
    </lineage>
</organism>
<evidence type="ECO:0000313" key="3">
    <source>
        <dbReference type="Proteomes" id="UP000228920"/>
    </source>
</evidence>
<accession>A0A2M7TEV5</accession>
<gene>
    <name evidence="2" type="ORF">COY32_06775</name>
</gene>
<sequence>MSKEKPASREDRLIDKQISLQGKREKGAIPEERFSKKQEKIQKKLDELRMQEKMDRIEDFFQNYPQIDVKALTEQVKNYADLYMFSTCLIDHPKLSQKGVAAINDALSSKSGEEIAETMLNNVDILGKWGSDWPKANEMPPQIKAQLEQHASDMNYLSQKYTSGNGGQELGDQIDIYTLGGTMRIKQLSW</sequence>
<feature type="region of interest" description="Disordered" evidence="1">
    <location>
        <begin position="1"/>
        <end position="31"/>
    </location>
</feature>
<feature type="compositionally biased region" description="Basic and acidic residues" evidence="1">
    <location>
        <begin position="22"/>
        <end position="31"/>
    </location>
</feature>
<name>A0A2M7TEV5_UNCKA</name>
<dbReference type="Proteomes" id="UP000228920">
    <property type="component" value="Unassembled WGS sequence"/>
</dbReference>
<feature type="compositionally biased region" description="Basic and acidic residues" evidence="1">
    <location>
        <begin position="1"/>
        <end position="15"/>
    </location>
</feature>
<reference evidence="3" key="1">
    <citation type="submission" date="2017-09" db="EMBL/GenBank/DDBJ databases">
        <title>Depth-based differentiation of microbial function through sediment-hosted aquifers and enrichment of novel symbionts in the deep terrestrial subsurface.</title>
        <authorList>
            <person name="Probst A.J."/>
            <person name="Ladd B."/>
            <person name="Jarett J.K."/>
            <person name="Geller-Mcgrath D.E."/>
            <person name="Sieber C.M.K."/>
            <person name="Emerson J.B."/>
            <person name="Anantharaman K."/>
            <person name="Thomas B.C."/>
            <person name="Malmstrom R."/>
            <person name="Stieglmeier M."/>
            <person name="Klingl A."/>
            <person name="Woyke T."/>
            <person name="Ryan C.M."/>
            <person name="Banfield J.F."/>
        </authorList>
    </citation>
    <scope>NUCLEOTIDE SEQUENCE [LARGE SCALE GENOMIC DNA]</scope>
</reference>
<evidence type="ECO:0000256" key="1">
    <source>
        <dbReference type="SAM" id="MobiDB-lite"/>
    </source>
</evidence>
<comment type="caution">
    <text evidence="2">The sequence shown here is derived from an EMBL/GenBank/DDBJ whole genome shotgun (WGS) entry which is preliminary data.</text>
</comment>
<dbReference type="EMBL" id="PFNL01000188">
    <property type="protein sequence ID" value="PIZ44262.1"/>
    <property type="molecule type" value="Genomic_DNA"/>
</dbReference>